<keyword evidence="2" id="KW-1185">Reference proteome</keyword>
<evidence type="ECO:0000313" key="1">
    <source>
        <dbReference type="EMBL" id="EIE78433.1"/>
    </source>
</evidence>
<evidence type="ECO:0000313" key="2">
    <source>
        <dbReference type="Proteomes" id="UP000009138"/>
    </source>
</evidence>
<dbReference type="InParanoid" id="I1BQF3"/>
<dbReference type="RefSeq" id="XP_067513829.1">
    <property type="nucleotide sequence ID" value="XM_067657728.1"/>
</dbReference>
<dbReference type="GeneID" id="93610109"/>
<protein>
    <submittedName>
        <fullName evidence="1">Uncharacterized protein</fullName>
    </submittedName>
</protein>
<dbReference type="AlphaFoldDB" id="I1BQF3"/>
<dbReference type="VEuPathDB" id="FungiDB:RO3G_03137"/>
<organism evidence="1 2">
    <name type="scientific">Rhizopus delemar (strain RA 99-880 / ATCC MYA-4621 / FGSC 9543 / NRRL 43880)</name>
    <name type="common">Mucormycosis agent</name>
    <name type="synonym">Rhizopus arrhizus var. delemar</name>
    <dbReference type="NCBI Taxonomy" id="246409"/>
    <lineage>
        <taxon>Eukaryota</taxon>
        <taxon>Fungi</taxon>
        <taxon>Fungi incertae sedis</taxon>
        <taxon>Mucoromycota</taxon>
        <taxon>Mucoromycotina</taxon>
        <taxon>Mucoromycetes</taxon>
        <taxon>Mucorales</taxon>
        <taxon>Mucorineae</taxon>
        <taxon>Rhizopodaceae</taxon>
        <taxon>Rhizopus</taxon>
    </lineage>
</organism>
<dbReference type="EMBL" id="CH476733">
    <property type="protein sequence ID" value="EIE78433.1"/>
    <property type="molecule type" value="Genomic_DNA"/>
</dbReference>
<sequence>MDRKIDFLFLGSIVNDKKLKEYIELYSMEIQPAGVSFVVEVTQLNKSIRYVSACRSR</sequence>
<name>I1BQF3_RHIO9</name>
<gene>
    <name evidence="1" type="ORF">RO3G_03137</name>
</gene>
<accession>I1BQF3</accession>
<proteinExistence type="predicted"/>
<dbReference type="Proteomes" id="UP000009138">
    <property type="component" value="Unassembled WGS sequence"/>
</dbReference>
<reference evidence="1 2" key="1">
    <citation type="journal article" date="2009" name="PLoS Genet.">
        <title>Genomic analysis of the basal lineage fungus Rhizopus oryzae reveals a whole-genome duplication.</title>
        <authorList>
            <person name="Ma L.-J."/>
            <person name="Ibrahim A.S."/>
            <person name="Skory C."/>
            <person name="Grabherr M.G."/>
            <person name="Burger G."/>
            <person name="Butler M."/>
            <person name="Elias M."/>
            <person name="Idnurm A."/>
            <person name="Lang B.F."/>
            <person name="Sone T."/>
            <person name="Abe A."/>
            <person name="Calvo S.E."/>
            <person name="Corrochano L.M."/>
            <person name="Engels R."/>
            <person name="Fu J."/>
            <person name="Hansberg W."/>
            <person name="Kim J.-M."/>
            <person name="Kodira C.D."/>
            <person name="Koehrsen M.J."/>
            <person name="Liu B."/>
            <person name="Miranda-Saavedra D."/>
            <person name="O'Leary S."/>
            <person name="Ortiz-Castellanos L."/>
            <person name="Poulter R."/>
            <person name="Rodriguez-Romero J."/>
            <person name="Ruiz-Herrera J."/>
            <person name="Shen Y.-Q."/>
            <person name="Zeng Q."/>
            <person name="Galagan J."/>
            <person name="Birren B.W."/>
            <person name="Cuomo C.A."/>
            <person name="Wickes B.L."/>
        </authorList>
    </citation>
    <scope>NUCLEOTIDE SEQUENCE [LARGE SCALE GENOMIC DNA]</scope>
    <source>
        <strain evidence="2">RA 99-880 / ATCC MYA-4621 / FGSC 9543 / NRRL 43880</strain>
    </source>
</reference>